<reference evidence="1" key="1">
    <citation type="journal article" date="2014" name="Int. J. Syst. Evol. Microbiol.">
        <title>Complete genome sequence of Corynebacterium casei LMG S-19264T (=DSM 44701T), isolated from a smear-ripened cheese.</title>
        <authorList>
            <consortium name="US DOE Joint Genome Institute (JGI-PGF)"/>
            <person name="Walter F."/>
            <person name="Albersmeier A."/>
            <person name="Kalinowski J."/>
            <person name="Ruckert C."/>
        </authorList>
    </citation>
    <scope>NUCLEOTIDE SEQUENCE</scope>
    <source>
        <strain evidence="1">JCM 3035</strain>
    </source>
</reference>
<organism evidence="1 2">
    <name type="scientific">Streptomyces flaveus</name>
    <dbReference type="NCBI Taxonomy" id="66370"/>
    <lineage>
        <taxon>Bacteria</taxon>
        <taxon>Bacillati</taxon>
        <taxon>Actinomycetota</taxon>
        <taxon>Actinomycetes</taxon>
        <taxon>Kitasatosporales</taxon>
        <taxon>Streptomycetaceae</taxon>
        <taxon>Streptomyces</taxon>
        <taxon>Streptomyces aurantiacus group</taxon>
    </lineage>
</organism>
<dbReference type="AlphaFoldDB" id="A0A917RAP4"/>
<reference evidence="1" key="2">
    <citation type="submission" date="2020-09" db="EMBL/GenBank/DDBJ databases">
        <authorList>
            <person name="Sun Q."/>
            <person name="Ohkuma M."/>
        </authorList>
    </citation>
    <scope>NUCLEOTIDE SEQUENCE</scope>
    <source>
        <strain evidence="1">JCM 3035</strain>
    </source>
</reference>
<proteinExistence type="predicted"/>
<dbReference type="EMBL" id="BMPQ01000023">
    <property type="protein sequence ID" value="GGK97848.1"/>
    <property type="molecule type" value="Genomic_DNA"/>
</dbReference>
<sequence>MHFAGGSATAECRADGSVFLVSWSPADGYQFDEDVERGPAPVARLEAEPTADDADDLTYEITCGADGPRAQRVADTDD</sequence>
<gene>
    <name evidence="1" type="ORF">GCM10010094_68480</name>
</gene>
<dbReference type="RefSeq" id="WP_189325634.1">
    <property type="nucleotide sequence ID" value="NZ_BMPQ01000023.1"/>
</dbReference>
<name>A0A917RAP4_9ACTN</name>
<evidence type="ECO:0000313" key="2">
    <source>
        <dbReference type="Proteomes" id="UP000637788"/>
    </source>
</evidence>
<accession>A0A917RAP4</accession>
<dbReference type="Proteomes" id="UP000637788">
    <property type="component" value="Unassembled WGS sequence"/>
</dbReference>
<comment type="caution">
    <text evidence="1">The sequence shown here is derived from an EMBL/GenBank/DDBJ whole genome shotgun (WGS) entry which is preliminary data.</text>
</comment>
<keyword evidence="2" id="KW-1185">Reference proteome</keyword>
<protein>
    <submittedName>
        <fullName evidence="1">Uncharacterized protein</fullName>
    </submittedName>
</protein>
<evidence type="ECO:0000313" key="1">
    <source>
        <dbReference type="EMBL" id="GGK97848.1"/>
    </source>
</evidence>